<keyword evidence="4" id="KW-0812">Transmembrane</keyword>
<sequence length="267" mass="30136">MSSVHVNGIAGASVLRPRAMLPKRQSEDHCLSTSASADRLSFDLSSGRSTPIPEDAPPSVQSISCARKQIRAQAKRRLFYSIDYKPRVSHFDPDSDYRDFRGFFSLFWLAVHTSLDLDFSEANSLSAAVRYPRFESRPMEENTELDNGKEGESQRSISKLRSDLATELTSPLGQAGVSREWNIPVHHFLRRHVYFSSLTRFSNSEAMFITFLVSSIGHELVMSCITKKIRGYGFLAMMMQLPIVAVQRSKFVKGRKVLNMCALYVLV</sequence>
<keyword evidence="5" id="KW-0256">Endoplasmic reticulum</keyword>
<dbReference type="InterPro" id="IPR014371">
    <property type="entry name" value="Oat_ACAT_DAG_ARE"/>
</dbReference>
<evidence type="ECO:0000256" key="7">
    <source>
        <dbReference type="ARBA" id="ARBA00023136"/>
    </source>
</evidence>
<evidence type="ECO:0000313" key="10">
    <source>
        <dbReference type="EMBL" id="EER45023.1"/>
    </source>
</evidence>
<keyword evidence="7" id="KW-0472">Membrane</keyword>
<evidence type="ECO:0000256" key="3">
    <source>
        <dbReference type="ARBA" id="ARBA00022679"/>
    </source>
</evidence>
<keyword evidence="8 10" id="KW-0012">Acyltransferase</keyword>
<dbReference type="PANTHER" id="PTHR10408:SF9">
    <property type="entry name" value="STEROL O-ACYLTRANSFERASE 2-RELATED"/>
    <property type="match status" value="1"/>
</dbReference>
<gene>
    <name evidence="10" type="ORF">HCDG_00602</name>
</gene>
<evidence type="ECO:0000256" key="6">
    <source>
        <dbReference type="ARBA" id="ARBA00022989"/>
    </source>
</evidence>
<dbReference type="VEuPathDB" id="FungiDB:HCDG_00602"/>
<dbReference type="EMBL" id="GG692419">
    <property type="protein sequence ID" value="EER45023.1"/>
    <property type="molecule type" value="Genomic_DNA"/>
</dbReference>
<dbReference type="OrthoDB" id="10039049at2759"/>
<keyword evidence="3 10" id="KW-0808">Transferase</keyword>
<comment type="similarity">
    <text evidence="2">Belongs to the membrane-bound acyltransferase family. Sterol o-acyltransferase subfamily.</text>
</comment>
<evidence type="ECO:0000313" key="11">
    <source>
        <dbReference type="Proteomes" id="UP000002624"/>
    </source>
</evidence>
<organism evidence="10 11">
    <name type="scientific">Ajellomyces capsulatus (strain H143)</name>
    <name type="common">Darling's disease fungus</name>
    <name type="synonym">Histoplasma capsulatum</name>
    <dbReference type="NCBI Taxonomy" id="544712"/>
    <lineage>
        <taxon>Eukaryota</taxon>
        <taxon>Fungi</taxon>
        <taxon>Dikarya</taxon>
        <taxon>Ascomycota</taxon>
        <taxon>Pezizomycotina</taxon>
        <taxon>Eurotiomycetes</taxon>
        <taxon>Eurotiomycetidae</taxon>
        <taxon>Onygenales</taxon>
        <taxon>Ajellomycetaceae</taxon>
        <taxon>Histoplasma</taxon>
    </lineage>
</organism>
<dbReference type="GO" id="GO:0008204">
    <property type="term" value="P:ergosterol metabolic process"/>
    <property type="evidence" value="ECO:0007669"/>
    <property type="project" value="TreeGrafter"/>
</dbReference>
<dbReference type="HOGENOM" id="CLU_1041942_0_0_1"/>
<protein>
    <submittedName>
        <fullName evidence="10">Sterol O-acyltransferase</fullName>
    </submittedName>
</protein>
<accession>C6H1M0</accession>
<evidence type="ECO:0000256" key="8">
    <source>
        <dbReference type="ARBA" id="ARBA00023315"/>
    </source>
</evidence>
<dbReference type="InterPro" id="IPR004299">
    <property type="entry name" value="MBOAT_fam"/>
</dbReference>
<dbReference type="STRING" id="544712.C6H1M0"/>
<comment type="function">
    <text evidence="9">Sterol O-acyltransferase that catalyzes the formation of stery esters.</text>
</comment>
<keyword evidence="6" id="KW-1133">Transmembrane helix</keyword>
<dbReference type="Proteomes" id="UP000002624">
    <property type="component" value="Unassembled WGS sequence"/>
</dbReference>
<comment type="subcellular location">
    <subcellularLocation>
        <location evidence="1">Endoplasmic reticulum membrane</location>
        <topology evidence="1">Multi-pass membrane protein</topology>
    </subcellularLocation>
</comment>
<dbReference type="eggNOG" id="KOG0380">
    <property type="taxonomic scope" value="Eukaryota"/>
</dbReference>
<dbReference type="GO" id="GO:0034737">
    <property type="term" value="F:ergosterol O-acyltransferase activity"/>
    <property type="evidence" value="ECO:0007669"/>
    <property type="project" value="TreeGrafter"/>
</dbReference>
<reference evidence="11" key="1">
    <citation type="submission" date="2009-05" db="EMBL/GenBank/DDBJ databases">
        <title>The genome sequence of Ajellomyces capsulatus strain H143.</title>
        <authorList>
            <person name="Champion M."/>
            <person name="Cuomo C.A."/>
            <person name="Ma L.-J."/>
            <person name="Henn M.R."/>
            <person name="Sil A."/>
            <person name="Goldman B."/>
            <person name="Young S.K."/>
            <person name="Kodira C.D."/>
            <person name="Zeng Q."/>
            <person name="Koehrsen M."/>
            <person name="Alvarado L."/>
            <person name="Berlin A.M."/>
            <person name="Borenstein D."/>
            <person name="Chen Z."/>
            <person name="Engels R."/>
            <person name="Freedman E."/>
            <person name="Gellesch M."/>
            <person name="Goldberg J."/>
            <person name="Griggs A."/>
            <person name="Gujja S."/>
            <person name="Heiman D.I."/>
            <person name="Hepburn T.A."/>
            <person name="Howarth C."/>
            <person name="Jen D."/>
            <person name="Larson L."/>
            <person name="Lewis B."/>
            <person name="Mehta T."/>
            <person name="Park D."/>
            <person name="Pearson M."/>
            <person name="Roberts A."/>
            <person name="Saif S."/>
            <person name="Shea T.D."/>
            <person name="Shenoy N."/>
            <person name="Sisk P."/>
            <person name="Stolte C."/>
            <person name="Sykes S."/>
            <person name="Walk T."/>
            <person name="White J."/>
            <person name="Yandava C."/>
            <person name="Klein B."/>
            <person name="McEwen J.G."/>
            <person name="Puccia R."/>
            <person name="Goldman G.H."/>
            <person name="Felipe M.S."/>
            <person name="Nino-Vega G."/>
            <person name="San-Blas G."/>
            <person name="Taylor J.W."/>
            <person name="Mendoza L."/>
            <person name="Galagan J.E."/>
            <person name="Nusbaum C."/>
            <person name="Birren B.W."/>
        </authorList>
    </citation>
    <scope>NUCLEOTIDE SEQUENCE [LARGE SCALE GENOMIC DNA]</scope>
    <source>
        <strain evidence="11">H143</strain>
    </source>
</reference>
<evidence type="ECO:0000256" key="2">
    <source>
        <dbReference type="ARBA" id="ARBA00009010"/>
    </source>
</evidence>
<dbReference type="Pfam" id="PF03062">
    <property type="entry name" value="MBOAT"/>
    <property type="match status" value="1"/>
</dbReference>
<dbReference type="PANTHER" id="PTHR10408">
    <property type="entry name" value="STEROL O-ACYLTRANSFERASE"/>
    <property type="match status" value="1"/>
</dbReference>
<dbReference type="AlphaFoldDB" id="C6H1M0"/>
<evidence type="ECO:0000256" key="4">
    <source>
        <dbReference type="ARBA" id="ARBA00022692"/>
    </source>
</evidence>
<evidence type="ECO:0000256" key="5">
    <source>
        <dbReference type="ARBA" id="ARBA00022824"/>
    </source>
</evidence>
<proteinExistence type="inferred from homology"/>
<evidence type="ECO:0000256" key="1">
    <source>
        <dbReference type="ARBA" id="ARBA00004477"/>
    </source>
</evidence>
<evidence type="ECO:0000256" key="9">
    <source>
        <dbReference type="ARBA" id="ARBA00023568"/>
    </source>
</evidence>
<dbReference type="GO" id="GO:0005789">
    <property type="term" value="C:endoplasmic reticulum membrane"/>
    <property type="evidence" value="ECO:0007669"/>
    <property type="project" value="UniProtKB-SubCell"/>
</dbReference>
<name>C6H1M0_AJECH</name>